<accession>A0AAD5YSX3</accession>
<comment type="caution">
    <text evidence="1">The sequence shown here is derived from an EMBL/GenBank/DDBJ whole genome shotgun (WGS) entry which is preliminary data.</text>
</comment>
<dbReference type="PANTHER" id="PTHR46579">
    <property type="entry name" value="F5/8 TYPE C DOMAIN-CONTAINING PROTEIN-RELATED"/>
    <property type="match status" value="1"/>
</dbReference>
<evidence type="ECO:0000313" key="2">
    <source>
        <dbReference type="Proteomes" id="UP001213000"/>
    </source>
</evidence>
<gene>
    <name evidence="1" type="ORF">NP233_g9374</name>
</gene>
<reference evidence="1" key="1">
    <citation type="submission" date="2022-07" db="EMBL/GenBank/DDBJ databases">
        <title>Genome Sequence of Leucocoprinus birnbaumii.</title>
        <authorList>
            <person name="Buettner E."/>
        </authorList>
    </citation>
    <scope>NUCLEOTIDE SEQUENCE</scope>
    <source>
        <strain evidence="1">VT141</strain>
    </source>
</reference>
<organism evidence="1 2">
    <name type="scientific">Leucocoprinus birnbaumii</name>
    <dbReference type="NCBI Taxonomy" id="56174"/>
    <lineage>
        <taxon>Eukaryota</taxon>
        <taxon>Fungi</taxon>
        <taxon>Dikarya</taxon>
        <taxon>Basidiomycota</taxon>
        <taxon>Agaricomycotina</taxon>
        <taxon>Agaricomycetes</taxon>
        <taxon>Agaricomycetidae</taxon>
        <taxon>Agaricales</taxon>
        <taxon>Agaricineae</taxon>
        <taxon>Agaricaceae</taxon>
        <taxon>Leucocoprinus</taxon>
    </lineage>
</organism>
<dbReference type="Proteomes" id="UP001213000">
    <property type="component" value="Unassembled WGS sequence"/>
</dbReference>
<name>A0AAD5YSX3_9AGAR</name>
<dbReference type="AlphaFoldDB" id="A0AAD5YSX3"/>
<proteinExistence type="predicted"/>
<protein>
    <submittedName>
        <fullName evidence="1">Uncharacterized protein</fullName>
    </submittedName>
</protein>
<keyword evidence="2" id="KW-1185">Reference proteome</keyword>
<dbReference type="PANTHER" id="PTHR46579:SF1">
    <property type="entry name" value="F5_8 TYPE C DOMAIN-CONTAINING PROTEIN"/>
    <property type="match status" value="1"/>
</dbReference>
<evidence type="ECO:0000313" key="1">
    <source>
        <dbReference type="EMBL" id="KAJ3562764.1"/>
    </source>
</evidence>
<sequence>MRSFPAPSVYRCKSLRDEQIIINRGWDLKDFVGARSAGDQAEQLLREYCAELGELYGPTVLRPNHHYATHIAQSVRDYGPLHEFWTFLFERLNKVLKSYKTSNHTGGELEVLFFREFHRTVQESQLLSNAFSYTAFPELQTACTAMLRASADDRGTVQLFVREVDEAQTDSKYGVYLRLSPGSEIVVIEKTLYYHILEYLQTREPGCWHSHLILAPNPGSRPLLPSATFFDHVIVHNQCFNALHQSTGVTNCLVAVQSSSTPGGFHVGELLDILAIPTGRSESNLLAHVQWFVPADCSFVDTFWETYATASVQMWKANEYLSASDPGPPALIPLEKMICYAIRLLIPNWAGHQIWATVLRQCI</sequence>
<dbReference type="EMBL" id="JANIEX010000834">
    <property type="protein sequence ID" value="KAJ3562764.1"/>
    <property type="molecule type" value="Genomic_DNA"/>
</dbReference>